<accession>A0A8S3ZA23</accession>
<dbReference type="OrthoDB" id="267517at2759"/>
<dbReference type="GO" id="GO:0005634">
    <property type="term" value="C:nucleus"/>
    <property type="evidence" value="ECO:0007669"/>
    <property type="project" value="UniProtKB-SubCell"/>
</dbReference>
<dbReference type="Gene3D" id="2.170.150.20">
    <property type="entry name" value="Peptide methionine sulfoxide reductase"/>
    <property type="match status" value="1"/>
</dbReference>
<name>A0A8S3ZA23_9EUPU</name>
<keyword evidence="8" id="KW-0539">Nucleus</keyword>
<evidence type="ECO:0000256" key="9">
    <source>
        <dbReference type="ARBA" id="ARBA00030079"/>
    </source>
</evidence>
<dbReference type="GO" id="GO:0046872">
    <property type="term" value="F:metal ion binding"/>
    <property type="evidence" value="ECO:0007669"/>
    <property type="project" value="UniProtKB-KW"/>
</dbReference>
<reference evidence="14" key="1">
    <citation type="submission" date="2021-04" db="EMBL/GenBank/DDBJ databases">
        <authorList>
            <consortium name="Molecular Ecology Group"/>
        </authorList>
    </citation>
    <scope>NUCLEOTIDE SEQUENCE</scope>
</reference>
<dbReference type="Proteomes" id="UP000678393">
    <property type="component" value="Unassembled WGS sequence"/>
</dbReference>
<feature type="domain" description="CULT" evidence="13">
    <location>
        <begin position="290"/>
        <end position="397"/>
    </location>
</feature>
<comment type="pathway">
    <text evidence="2">Protein modification; protein ubiquitination.</text>
</comment>
<evidence type="ECO:0000256" key="10">
    <source>
        <dbReference type="ARBA" id="ARBA00046075"/>
    </source>
</evidence>
<protein>
    <recommendedName>
        <fullName evidence="4">Protein cereblon</fullName>
    </recommendedName>
    <alternativeName>
        <fullName evidence="9">Protein ohgata</fullName>
    </alternativeName>
</protein>
<dbReference type="SUPFAM" id="SSF88697">
    <property type="entry name" value="PUA domain-like"/>
    <property type="match status" value="1"/>
</dbReference>
<keyword evidence="15" id="KW-1185">Reference proteome</keyword>
<comment type="function">
    <text evidence="10">Substrate recognition component of a DCX (DDB1-CUL4-X-box) E3 protein ligase complex that mediates the ubiquitination and subsequent proteasomal degradation of target proteins. Has an essential role in mediating growth by negatively regulating insulin signaling. It also has a role in maintaining presynaptic function in the neuromuscular junction synapses of third-instar larvae.</text>
</comment>
<dbReference type="EMBL" id="CAJHNH020002269">
    <property type="protein sequence ID" value="CAG5126153.1"/>
    <property type="molecule type" value="Genomic_DNA"/>
</dbReference>
<keyword evidence="7" id="KW-0862">Zinc</keyword>
<evidence type="ECO:0000256" key="7">
    <source>
        <dbReference type="ARBA" id="ARBA00022833"/>
    </source>
</evidence>
<evidence type="ECO:0000256" key="6">
    <source>
        <dbReference type="ARBA" id="ARBA00022786"/>
    </source>
</evidence>
<dbReference type="InterPro" id="IPR034750">
    <property type="entry name" value="CULT"/>
</dbReference>
<evidence type="ECO:0000313" key="14">
    <source>
        <dbReference type="EMBL" id="CAG5126153.1"/>
    </source>
</evidence>
<dbReference type="InterPro" id="IPR003111">
    <property type="entry name" value="Lon_prtase_N"/>
</dbReference>
<evidence type="ECO:0000256" key="4">
    <source>
        <dbReference type="ARBA" id="ARBA00014394"/>
    </source>
</evidence>
<evidence type="ECO:0000256" key="11">
    <source>
        <dbReference type="ARBA" id="ARBA00046796"/>
    </source>
</evidence>
<dbReference type="FunFam" id="2.170.150.20:FF:000005">
    <property type="entry name" value="Blast:Protein cereblon homolog"/>
    <property type="match status" value="1"/>
</dbReference>
<comment type="similarity">
    <text evidence="3">Belongs to the CRBN family.</text>
</comment>
<dbReference type="InterPro" id="IPR046336">
    <property type="entry name" value="Lon_prtase_N_sf"/>
</dbReference>
<evidence type="ECO:0000256" key="8">
    <source>
        <dbReference type="ARBA" id="ARBA00023242"/>
    </source>
</evidence>
<dbReference type="PANTHER" id="PTHR46732">
    <property type="entry name" value="ATP-DEPENDENT PROTEASE LA (LON) DOMAIN PROTEIN"/>
    <property type="match status" value="1"/>
</dbReference>
<dbReference type="PROSITE" id="PS51787">
    <property type="entry name" value="LON_N"/>
    <property type="match status" value="1"/>
</dbReference>
<evidence type="ECO:0000259" key="13">
    <source>
        <dbReference type="PROSITE" id="PS51788"/>
    </source>
</evidence>
<keyword evidence="5" id="KW-0479">Metal-binding</keyword>
<dbReference type="InterPro" id="IPR004910">
    <property type="entry name" value="Yippee/Mis18/Cereblon"/>
</dbReference>
<dbReference type="PROSITE" id="PS51788">
    <property type="entry name" value="CULT"/>
    <property type="match status" value="1"/>
</dbReference>
<organism evidence="14 15">
    <name type="scientific">Candidula unifasciata</name>
    <dbReference type="NCBI Taxonomy" id="100452"/>
    <lineage>
        <taxon>Eukaryota</taxon>
        <taxon>Metazoa</taxon>
        <taxon>Spiralia</taxon>
        <taxon>Lophotrochozoa</taxon>
        <taxon>Mollusca</taxon>
        <taxon>Gastropoda</taxon>
        <taxon>Heterobranchia</taxon>
        <taxon>Euthyneura</taxon>
        <taxon>Panpulmonata</taxon>
        <taxon>Eupulmonata</taxon>
        <taxon>Stylommatophora</taxon>
        <taxon>Helicina</taxon>
        <taxon>Helicoidea</taxon>
        <taxon>Geomitridae</taxon>
        <taxon>Candidula</taxon>
    </lineage>
</organism>
<evidence type="ECO:0000256" key="5">
    <source>
        <dbReference type="ARBA" id="ARBA00022723"/>
    </source>
</evidence>
<comment type="caution">
    <text evidence="14">The sequence shown here is derived from an EMBL/GenBank/DDBJ whole genome shotgun (WGS) entry which is preliminary data.</text>
</comment>
<evidence type="ECO:0000256" key="1">
    <source>
        <dbReference type="ARBA" id="ARBA00004123"/>
    </source>
</evidence>
<dbReference type="CDD" id="cd15777">
    <property type="entry name" value="CRBN_C_like"/>
    <property type="match status" value="1"/>
</dbReference>
<dbReference type="AlphaFoldDB" id="A0A8S3ZA23"/>
<dbReference type="PANTHER" id="PTHR46732:SF8">
    <property type="entry name" value="ATP-DEPENDENT PROTEASE LA (LON) DOMAIN PROTEIN"/>
    <property type="match status" value="1"/>
</dbReference>
<sequence>SAVIVNFDQSLPSAHSYLGSDLEDVRGRTIFEESSIVTLPLLLLPGVVLVPGQVIPLQLYTQRLVAVVRKVADKDRTFGVINLSKNYDEEGRQHISSVGCTAEIFSMKDEMDEPSGISTVRVKARGRQRFKVVEMKSEITGDLTGTVKILPEVSLVHVLEGARLPSHRKLMVSPPDDAEDMIKTAVDRQGRVLTSVDLRCPNLITKMYTANCTWWPPWVYKMYDIDWLVEQIKTELHSWCPASLPPDPVDLSFWVAHNLPVNDEMRLRLLTFDSVVQRLRFGLNIIRKSGVLLCCDSCQEEIASKKDVFSMSQEGPLGAYVNPGGYVHEMFTVLGVRNLQNIGFASTEHSWFPGYAWTIVQCKGCHSHMGWMFTATKKNLSPKKFWGLCRSAIKTSFGKVEEEDEKEKIGFVM</sequence>
<feature type="non-terminal residue" evidence="14">
    <location>
        <position position="413"/>
    </location>
</feature>
<comment type="subunit">
    <text evidence="11">Likely a component of a DCX (DDB1-CUL4-X-box) protein ligase complex. May interact with pic/DDB1.</text>
</comment>
<dbReference type="Pfam" id="PF02190">
    <property type="entry name" value="LON_substr_bdg"/>
    <property type="match status" value="1"/>
</dbReference>
<feature type="domain" description="Lon N-terminal" evidence="12">
    <location>
        <begin position="39"/>
        <end position="290"/>
    </location>
</feature>
<dbReference type="SMART" id="SM00464">
    <property type="entry name" value="LON"/>
    <property type="match status" value="1"/>
</dbReference>
<proteinExistence type="inferred from homology"/>
<evidence type="ECO:0000313" key="15">
    <source>
        <dbReference type="Proteomes" id="UP000678393"/>
    </source>
</evidence>
<keyword evidence="6" id="KW-0833">Ubl conjugation pathway</keyword>
<evidence type="ECO:0000256" key="2">
    <source>
        <dbReference type="ARBA" id="ARBA00004906"/>
    </source>
</evidence>
<evidence type="ECO:0000259" key="12">
    <source>
        <dbReference type="PROSITE" id="PS51787"/>
    </source>
</evidence>
<evidence type="ECO:0000256" key="3">
    <source>
        <dbReference type="ARBA" id="ARBA00005293"/>
    </source>
</evidence>
<dbReference type="Gene3D" id="1.20.58.1480">
    <property type="match status" value="1"/>
</dbReference>
<dbReference type="InterPro" id="IPR015947">
    <property type="entry name" value="PUA-like_sf"/>
</dbReference>
<comment type="subcellular location">
    <subcellularLocation>
        <location evidence="1">Nucleus</location>
    </subcellularLocation>
</comment>
<dbReference type="Gene3D" id="2.30.130.40">
    <property type="entry name" value="LON domain-like"/>
    <property type="match status" value="1"/>
</dbReference>
<dbReference type="Pfam" id="PF03226">
    <property type="entry name" value="Yippee-Mis18"/>
    <property type="match status" value="1"/>
</dbReference>
<gene>
    <name evidence="14" type="ORF">CUNI_LOCUS11711</name>
</gene>